<dbReference type="Proteomes" id="UP000187209">
    <property type="component" value="Unassembled WGS sequence"/>
</dbReference>
<name>A0A1R2CPQ1_9CILI</name>
<feature type="region of interest" description="Disordered" evidence="1">
    <location>
        <begin position="1"/>
        <end position="67"/>
    </location>
</feature>
<evidence type="ECO:0000313" key="2">
    <source>
        <dbReference type="EMBL" id="OMJ90971.1"/>
    </source>
</evidence>
<protein>
    <submittedName>
        <fullName evidence="2">Uncharacterized protein</fullName>
    </submittedName>
</protein>
<dbReference type="AlphaFoldDB" id="A0A1R2CPQ1"/>
<dbReference type="EMBL" id="MPUH01000091">
    <property type="protein sequence ID" value="OMJ90971.1"/>
    <property type="molecule type" value="Genomic_DNA"/>
</dbReference>
<feature type="compositionally biased region" description="Basic and acidic residues" evidence="1">
    <location>
        <begin position="46"/>
        <end position="67"/>
    </location>
</feature>
<gene>
    <name evidence="2" type="ORF">SteCoe_6539</name>
</gene>
<reference evidence="2 3" key="1">
    <citation type="submission" date="2016-11" db="EMBL/GenBank/DDBJ databases">
        <title>The macronuclear genome of Stentor coeruleus: a giant cell with tiny introns.</title>
        <authorList>
            <person name="Slabodnick M."/>
            <person name="Ruby J.G."/>
            <person name="Reiff S.B."/>
            <person name="Swart E.C."/>
            <person name="Gosai S."/>
            <person name="Prabakaran S."/>
            <person name="Witkowska E."/>
            <person name="Larue G.E."/>
            <person name="Fisher S."/>
            <person name="Freeman R.M."/>
            <person name="Gunawardena J."/>
            <person name="Chu W."/>
            <person name="Stover N.A."/>
            <person name="Gregory B.D."/>
            <person name="Nowacki M."/>
            <person name="Derisi J."/>
            <person name="Roy S.W."/>
            <person name="Marshall W.F."/>
            <person name="Sood P."/>
        </authorList>
    </citation>
    <scope>NUCLEOTIDE SEQUENCE [LARGE SCALE GENOMIC DNA]</scope>
    <source>
        <strain evidence="2">WM001</strain>
    </source>
</reference>
<accession>A0A1R2CPQ1</accession>
<proteinExistence type="predicted"/>
<feature type="compositionally biased region" description="Polar residues" evidence="1">
    <location>
        <begin position="22"/>
        <end position="32"/>
    </location>
</feature>
<organism evidence="2 3">
    <name type="scientific">Stentor coeruleus</name>
    <dbReference type="NCBI Taxonomy" id="5963"/>
    <lineage>
        <taxon>Eukaryota</taxon>
        <taxon>Sar</taxon>
        <taxon>Alveolata</taxon>
        <taxon>Ciliophora</taxon>
        <taxon>Postciliodesmatophora</taxon>
        <taxon>Heterotrichea</taxon>
        <taxon>Heterotrichida</taxon>
        <taxon>Stentoridae</taxon>
        <taxon>Stentor</taxon>
    </lineage>
</organism>
<keyword evidence="3" id="KW-1185">Reference proteome</keyword>
<sequence length="240" mass="26984">MNSHGYGSRRPLLKNIGDMNTKPKNQAILRSSSCRRTKATTSHQDMYSRFDTPDHGGGKPGKSENEKISTEYATYSNCIRKELVESPLLRKGPERKDISNIMSRAYAINGSFVSTRSKHGTMSEYQVQGVINLNTSTRSKSQKKYTSVDLKPGTFSNKQSVLKPVSANAYSQVVTSGNWKEEARSPTPNTFHSIIHTMHSKAHSPEPMTSPTIIVIKSPEESQEKLLPWQRFMRELRYGS</sequence>
<comment type="caution">
    <text evidence="2">The sequence shown here is derived from an EMBL/GenBank/DDBJ whole genome shotgun (WGS) entry which is preliminary data.</text>
</comment>
<evidence type="ECO:0000313" key="3">
    <source>
        <dbReference type="Proteomes" id="UP000187209"/>
    </source>
</evidence>
<evidence type="ECO:0000256" key="1">
    <source>
        <dbReference type="SAM" id="MobiDB-lite"/>
    </source>
</evidence>